<gene>
    <name evidence="1" type="ORF">GXM_08692</name>
</gene>
<name>A0A5P8WEL1_9NOSO</name>
<dbReference type="EMBL" id="CP045227">
    <property type="protein sequence ID" value="QFS51198.1"/>
    <property type="molecule type" value="Genomic_DNA"/>
</dbReference>
<dbReference type="AlphaFoldDB" id="A0A5P8WEL1"/>
<protein>
    <submittedName>
        <fullName evidence="1">Uncharacterized protein</fullName>
    </submittedName>
</protein>
<sequence>MRRRRCPRRQATAPLGVASPRSVENIEELGEELPVEWTARR</sequence>
<dbReference type="KEGG" id="nsh:GXM_08692"/>
<evidence type="ECO:0000313" key="2">
    <source>
        <dbReference type="Proteomes" id="UP000326678"/>
    </source>
</evidence>
<dbReference type="Proteomes" id="UP000326678">
    <property type="component" value="Chromosome Gxm2"/>
</dbReference>
<keyword evidence="2" id="KW-1185">Reference proteome</keyword>
<accession>A0A5P8WEL1</accession>
<proteinExistence type="predicted"/>
<reference evidence="1 2" key="1">
    <citation type="submission" date="2019-10" db="EMBL/GenBank/DDBJ databases">
        <title>Genomic and transcriptomic insights into the perfect genentic adaptation of a filamentous nitrogen-fixing cyanobacterium to rice fields.</title>
        <authorList>
            <person name="Chen Z."/>
        </authorList>
    </citation>
    <scope>NUCLEOTIDE SEQUENCE [LARGE SCALE GENOMIC DNA]</scope>
    <source>
        <strain evidence="1">CCNUC1</strain>
    </source>
</reference>
<evidence type="ECO:0000313" key="1">
    <source>
        <dbReference type="EMBL" id="QFS51198.1"/>
    </source>
</evidence>
<organism evidence="1 2">
    <name type="scientific">Nostoc sphaeroides CCNUC1</name>
    <dbReference type="NCBI Taxonomy" id="2653204"/>
    <lineage>
        <taxon>Bacteria</taxon>
        <taxon>Bacillati</taxon>
        <taxon>Cyanobacteriota</taxon>
        <taxon>Cyanophyceae</taxon>
        <taxon>Nostocales</taxon>
        <taxon>Nostocaceae</taxon>
        <taxon>Nostoc</taxon>
    </lineage>
</organism>